<evidence type="ECO:0000256" key="5">
    <source>
        <dbReference type="ARBA" id="ARBA00023251"/>
    </source>
</evidence>
<name>A0A6L9SCI8_9ACTN</name>
<dbReference type="AlphaFoldDB" id="A0A6L9SCI8"/>
<dbReference type="PROSITE" id="PS50893">
    <property type="entry name" value="ABC_TRANSPORTER_2"/>
    <property type="match status" value="1"/>
</dbReference>
<dbReference type="PANTHER" id="PTHR42711">
    <property type="entry name" value="ABC TRANSPORTER ATP-BINDING PROTEIN"/>
    <property type="match status" value="1"/>
</dbReference>
<keyword evidence="5" id="KW-0046">Antibiotic resistance</keyword>
<evidence type="ECO:0000313" key="8">
    <source>
        <dbReference type="Proteomes" id="UP000475214"/>
    </source>
</evidence>
<feature type="domain" description="ABC transporter" evidence="6">
    <location>
        <begin position="2"/>
        <end position="233"/>
    </location>
</feature>
<dbReference type="PANTHER" id="PTHR42711:SF19">
    <property type="entry name" value="DOXORUBICIN RESISTANCE ATP-BINDING PROTEIN DRRA"/>
    <property type="match status" value="1"/>
</dbReference>
<sequence length="331" mass="35278">MLEVERVIKEYRKGVRANDDVSLSVSAGEVYGLLGHNGAGKTTLLNQVVGIAKPTAGTIRVTGRDAVADPAMARRMCSMQPQAQAPLDGVSPAEAIELMARIRGANRRRAKQRTAELVDALDIGEWAKTTGERLSGGVRRLTAFAMAAAEPGRLVMFDEPTNDVDPVRRRLLWAEVRALAENGCAVLLVTHNVIEAERAVDRLAILDRGRVVAQGSPADLRGENADRLRLEVTAVDSAVARDLAAQFGGQDRGENGAGGGREDAVVVGRRMMATVNAAECASALAWAQNERTAGRVDEFSFNPVSLEDIYVRLVGSDGGNNEGDRDAALVA</sequence>
<organism evidence="7 8">
    <name type="scientific">Phytoactinopolyspora halotolerans</name>
    <dbReference type="NCBI Taxonomy" id="1981512"/>
    <lineage>
        <taxon>Bacteria</taxon>
        <taxon>Bacillati</taxon>
        <taxon>Actinomycetota</taxon>
        <taxon>Actinomycetes</taxon>
        <taxon>Jiangellales</taxon>
        <taxon>Jiangellaceae</taxon>
        <taxon>Phytoactinopolyspora</taxon>
    </lineage>
</organism>
<dbReference type="GO" id="GO:0005524">
    <property type="term" value="F:ATP binding"/>
    <property type="evidence" value="ECO:0007669"/>
    <property type="project" value="UniProtKB-KW"/>
</dbReference>
<dbReference type="GO" id="GO:0005886">
    <property type="term" value="C:plasma membrane"/>
    <property type="evidence" value="ECO:0007669"/>
    <property type="project" value="UniProtKB-SubCell"/>
</dbReference>
<evidence type="ECO:0000256" key="4">
    <source>
        <dbReference type="ARBA" id="ARBA00022840"/>
    </source>
</evidence>
<keyword evidence="2" id="KW-0813">Transport</keyword>
<reference evidence="7 8" key="1">
    <citation type="submission" date="2020-02" db="EMBL/GenBank/DDBJ databases">
        <authorList>
            <person name="Li X.-J."/>
            <person name="Han X.-M."/>
        </authorList>
    </citation>
    <scope>NUCLEOTIDE SEQUENCE [LARGE SCALE GENOMIC DNA]</scope>
    <source>
        <strain evidence="7 8">CCTCC AB 2017055</strain>
    </source>
</reference>
<dbReference type="SUPFAM" id="SSF52540">
    <property type="entry name" value="P-loop containing nucleoside triphosphate hydrolases"/>
    <property type="match status" value="1"/>
</dbReference>
<keyword evidence="3" id="KW-0547">Nucleotide-binding</keyword>
<evidence type="ECO:0000313" key="7">
    <source>
        <dbReference type="EMBL" id="NEE02404.1"/>
    </source>
</evidence>
<evidence type="ECO:0000256" key="2">
    <source>
        <dbReference type="ARBA" id="ARBA00022448"/>
    </source>
</evidence>
<dbReference type="Proteomes" id="UP000475214">
    <property type="component" value="Unassembled WGS sequence"/>
</dbReference>
<dbReference type="InterPro" id="IPR050763">
    <property type="entry name" value="ABC_transporter_ATP-binding"/>
</dbReference>
<dbReference type="EMBL" id="JAAGOA010000014">
    <property type="protein sequence ID" value="NEE02404.1"/>
    <property type="molecule type" value="Genomic_DNA"/>
</dbReference>
<comment type="subcellular location">
    <subcellularLocation>
        <location evidence="1">Cell membrane</location>
        <topology evidence="1">Peripheral membrane protein</topology>
    </subcellularLocation>
</comment>
<proteinExistence type="predicted"/>
<dbReference type="Gene3D" id="3.40.50.300">
    <property type="entry name" value="P-loop containing nucleotide triphosphate hydrolases"/>
    <property type="match status" value="1"/>
</dbReference>
<evidence type="ECO:0000256" key="3">
    <source>
        <dbReference type="ARBA" id="ARBA00022741"/>
    </source>
</evidence>
<dbReference type="GO" id="GO:0046677">
    <property type="term" value="P:response to antibiotic"/>
    <property type="evidence" value="ECO:0007669"/>
    <property type="project" value="UniProtKB-KW"/>
</dbReference>
<gene>
    <name evidence="7" type="ORF">G1H10_19705</name>
</gene>
<keyword evidence="4 7" id="KW-0067">ATP-binding</keyword>
<dbReference type="InterPro" id="IPR027417">
    <property type="entry name" value="P-loop_NTPase"/>
</dbReference>
<evidence type="ECO:0000259" key="6">
    <source>
        <dbReference type="PROSITE" id="PS50893"/>
    </source>
</evidence>
<accession>A0A6L9SCI8</accession>
<dbReference type="GO" id="GO:0016887">
    <property type="term" value="F:ATP hydrolysis activity"/>
    <property type="evidence" value="ECO:0007669"/>
    <property type="project" value="InterPro"/>
</dbReference>
<comment type="caution">
    <text evidence="7">The sequence shown here is derived from an EMBL/GenBank/DDBJ whole genome shotgun (WGS) entry which is preliminary data.</text>
</comment>
<dbReference type="InterPro" id="IPR003593">
    <property type="entry name" value="AAA+_ATPase"/>
</dbReference>
<protein>
    <submittedName>
        <fullName evidence="7">ABC transporter ATP-binding protein</fullName>
    </submittedName>
</protein>
<dbReference type="InterPro" id="IPR003439">
    <property type="entry name" value="ABC_transporter-like_ATP-bd"/>
</dbReference>
<dbReference type="Pfam" id="PF00005">
    <property type="entry name" value="ABC_tran"/>
    <property type="match status" value="1"/>
</dbReference>
<evidence type="ECO:0000256" key="1">
    <source>
        <dbReference type="ARBA" id="ARBA00004202"/>
    </source>
</evidence>
<keyword evidence="8" id="KW-1185">Reference proteome</keyword>
<dbReference type="SMART" id="SM00382">
    <property type="entry name" value="AAA"/>
    <property type="match status" value="1"/>
</dbReference>